<dbReference type="InterPro" id="IPR029044">
    <property type="entry name" value="Nucleotide-diphossugar_trans"/>
</dbReference>
<sequence length="292" mass="32479">MSLVSIIIPCKNEGKLIQETVESILETPTQTPYDITVINDGSTDGCCSFLQTNRKTFPRVRLINTTGIGAANARNLGAEQSAGDVLVFCDAHITVEQGWLDILKEGITDRKAGAVSPGIATMDTVGAIGYGFTWTREMEAKWLPSTGNIVEVPFAPGGCVAVSRETFNDVGGFERGFSVYGYEDAEFSLKLWLFGYRVEVDPSVIIKHHFRTRHPYPITMSDYTYNAVRMAVSHFNSARVGRVIGLFKGISNIGHLIAKVFLDSDALLQREKYFAKRKFDDNWFLNKFNIKL</sequence>
<dbReference type="Gene3D" id="3.90.550.10">
    <property type="entry name" value="Spore Coat Polysaccharide Biosynthesis Protein SpsA, Chain A"/>
    <property type="match status" value="1"/>
</dbReference>
<protein>
    <submittedName>
        <fullName evidence="7">Glycosyltransferase</fullName>
        <ecNumber evidence="7">2.4.-.-</ecNumber>
    </submittedName>
</protein>
<evidence type="ECO:0000259" key="5">
    <source>
        <dbReference type="Pfam" id="PF00535"/>
    </source>
</evidence>
<feature type="domain" description="Galactosyltransferase C-terminal" evidence="6">
    <location>
        <begin position="157"/>
        <end position="214"/>
    </location>
</feature>
<reference evidence="7" key="1">
    <citation type="journal article" date="2023" name="J. Hazard. Mater.">
        <title>Anaerobic biodegradation of pyrene and benzo[a]pyrene by a new sulfate-reducing Desulforamulus aquiferis strain DSA.</title>
        <authorList>
            <person name="Zhang Z."/>
            <person name="Sun J."/>
            <person name="Gong X."/>
            <person name="Wang C."/>
            <person name="Wang H."/>
        </authorList>
    </citation>
    <scope>NUCLEOTIDE SEQUENCE</scope>
    <source>
        <strain evidence="7">DSA</strain>
    </source>
</reference>
<evidence type="ECO:0000313" key="7">
    <source>
        <dbReference type="EMBL" id="MDO7785693.1"/>
    </source>
</evidence>
<dbReference type="AlphaFoldDB" id="A0AAW7Z623"/>
<evidence type="ECO:0000256" key="4">
    <source>
        <dbReference type="ARBA" id="ARBA00022679"/>
    </source>
</evidence>
<evidence type="ECO:0000256" key="2">
    <source>
        <dbReference type="ARBA" id="ARBA00006739"/>
    </source>
</evidence>
<dbReference type="PANTHER" id="PTHR43179:SF12">
    <property type="entry name" value="GALACTOFURANOSYLTRANSFERASE GLFT2"/>
    <property type="match status" value="1"/>
</dbReference>
<evidence type="ECO:0000256" key="3">
    <source>
        <dbReference type="ARBA" id="ARBA00022676"/>
    </source>
</evidence>
<keyword evidence="4 7" id="KW-0808">Transferase</keyword>
<reference evidence="7" key="2">
    <citation type="submission" date="2023-03" db="EMBL/GenBank/DDBJ databases">
        <authorList>
            <person name="Zhang Z."/>
        </authorList>
    </citation>
    <scope>NUCLEOTIDE SEQUENCE</scope>
    <source>
        <strain evidence="7">DSA</strain>
    </source>
</reference>
<feature type="domain" description="Glycosyltransferase 2-like" evidence="5">
    <location>
        <begin position="5"/>
        <end position="119"/>
    </location>
</feature>
<proteinExistence type="inferred from homology"/>
<comment type="pathway">
    <text evidence="1">Cell wall biogenesis; cell wall polysaccharide biosynthesis.</text>
</comment>
<evidence type="ECO:0000313" key="8">
    <source>
        <dbReference type="Proteomes" id="UP001172911"/>
    </source>
</evidence>
<accession>A0AAW7Z623</accession>
<dbReference type="EC" id="2.4.-.-" evidence="7"/>
<dbReference type="SUPFAM" id="SSF53448">
    <property type="entry name" value="Nucleotide-diphospho-sugar transferases"/>
    <property type="match status" value="1"/>
</dbReference>
<gene>
    <name evidence="7" type="ORF">P6N53_00410</name>
</gene>
<dbReference type="InterPro" id="IPR027791">
    <property type="entry name" value="Galactosyl_T_C"/>
</dbReference>
<comment type="caution">
    <text evidence="7">The sequence shown here is derived from an EMBL/GenBank/DDBJ whole genome shotgun (WGS) entry which is preliminary data.</text>
</comment>
<dbReference type="InterPro" id="IPR001173">
    <property type="entry name" value="Glyco_trans_2-like"/>
</dbReference>
<organism evidence="7 8">
    <name type="scientific">Desulforamulus aquiferis</name>
    <dbReference type="NCBI Taxonomy" id="1397668"/>
    <lineage>
        <taxon>Bacteria</taxon>
        <taxon>Bacillati</taxon>
        <taxon>Bacillota</taxon>
        <taxon>Clostridia</taxon>
        <taxon>Eubacteriales</taxon>
        <taxon>Peptococcaceae</taxon>
        <taxon>Desulforamulus</taxon>
    </lineage>
</organism>
<dbReference type="PANTHER" id="PTHR43179">
    <property type="entry name" value="RHAMNOSYLTRANSFERASE WBBL"/>
    <property type="match status" value="1"/>
</dbReference>
<dbReference type="EMBL" id="JARPTC010000001">
    <property type="protein sequence ID" value="MDO7785693.1"/>
    <property type="molecule type" value="Genomic_DNA"/>
</dbReference>
<evidence type="ECO:0000256" key="1">
    <source>
        <dbReference type="ARBA" id="ARBA00004776"/>
    </source>
</evidence>
<name>A0AAW7Z623_9FIRM</name>
<dbReference type="Pfam" id="PF02709">
    <property type="entry name" value="Glyco_transf_7C"/>
    <property type="match status" value="1"/>
</dbReference>
<comment type="similarity">
    <text evidence="2">Belongs to the glycosyltransferase 2 family.</text>
</comment>
<keyword evidence="3 7" id="KW-0328">Glycosyltransferase</keyword>
<dbReference type="Pfam" id="PF00535">
    <property type="entry name" value="Glycos_transf_2"/>
    <property type="match status" value="1"/>
</dbReference>
<dbReference type="Proteomes" id="UP001172911">
    <property type="component" value="Unassembled WGS sequence"/>
</dbReference>
<dbReference type="GO" id="GO:0016757">
    <property type="term" value="F:glycosyltransferase activity"/>
    <property type="evidence" value="ECO:0007669"/>
    <property type="project" value="UniProtKB-KW"/>
</dbReference>
<keyword evidence="8" id="KW-1185">Reference proteome</keyword>
<dbReference type="RefSeq" id="WP_304540272.1">
    <property type="nucleotide sequence ID" value="NZ_JARPTC010000001.1"/>
</dbReference>
<evidence type="ECO:0000259" key="6">
    <source>
        <dbReference type="Pfam" id="PF02709"/>
    </source>
</evidence>